<keyword evidence="3" id="KW-1185">Reference proteome</keyword>
<organism evidence="2 3">
    <name type="scientific">Zizania palustris</name>
    <name type="common">Northern wild rice</name>
    <dbReference type="NCBI Taxonomy" id="103762"/>
    <lineage>
        <taxon>Eukaryota</taxon>
        <taxon>Viridiplantae</taxon>
        <taxon>Streptophyta</taxon>
        <taxon>Embryophyta</taxon>
        <taxon>Tracheophyta</taxon>
        <taxon>Spermatophyta</taxon>
        <taxon>Magnoliopsida</taxon>
        <taxon>Liliopsida</taxon>
        <taxon>Poales</taxon>
        <taxon>Poaceae</taxon>
        <taxon>BOP clade</taxon>
        <taxon>Oryzoideae</taxon>
        <taxon>Oryzeae</taxon>
        <taxon>Zizaniinae</taxon>
        <taxon>Zizania</taxon>
    </lineage>
</organism>
<comment type="caution">
    <text evidence="2">The sequence shown here is derived from an EMBL/GenBank/DDBJ whole genome shotgun (WGS) entry which is preliminary data.</text>
</comment>
<reference evidence="2" key="2">
    <citation type="submission" date="2021-02" db="EMBL/GenBank/DDBJ databases">
        <authorList>
            <person name="Kimball J.A."/>
            <person name="Haas M.W."/>
            <person name="Macchietto M."/>
            <person name="Kono T."/>
            <person name="Duquette J."/>
            <person name="Shao M."/>
        </authorList>
    </citation>
    <scope>NUCLEOTIDE SEQUENCE</scope>
    <source>
        <tissue evidence="2">Fresh leaf tissue</tissue>
    </source>
</reference>
<evidence type="ECO:0000313" key="3">
    <source>
        <dbReference type="Proteomes" id="UP000729402"/>
    </source>
</evidence>
<dbReference type="AlphaFoldDB" id="A0A8J5VXI1"/>
<evidence type="ECO:0000313" key="2">
    <source>
        <dbReference type="EMBL" id="KAG8062479.1"/>
    </source>
</evidence>
<sequence>MAEKNRRASPAAAPDRSIACSPLGARGLDASEPPGAADTRRTRTTTMSFTFRTPAILRELELELAPDHQAELLAAAAAGVWLLIETFLLLKRNGEVARVAAEAWGYGVLSVMRVNIRAWVVEAACIAKLVAAKSCQNVA</sequence>
<reference evidence="2" key="1">
    <citation type="journal article" date="2021" name="bioRxiv">
        <title>Whole Genome Assembly and Annotation of Northern Wild Rice, Zizania palustris L., Supports a Whole Genome Duplication in the Zizania Genus.</title>
        <authorList>
            <person name="Haas M."/>
            <person name="Kono T."/>
            <person name="Macchietto M."/>
            <person name="Millas R."/>
            <person name="McGilp L."/>
            <person name="Shao M."/>
            <person name="Duquette J."/>
            <person name="Hirsch C.N."/>
            <person name="Kimball J."/>
        </authorList>
    </citation>
    <scope>NUCLEOTIDE SEQUENCE</scope>
    <source>
        <tissue evidence="2">Fresh leaf tissue</tissue>
    </source>
</reference>
<name>A0A8J5VXI1_ZIZPA</name>
<protein>
    <submittedName>
        <fullName evidence="2">Uncharacterized protein</fullName>
    </submittedName>
</protein>
<dbReference type="EMBL" id="JAAALK010000286">
    <property type="protein sequence ID" value="KAG8062479.1"/>
    <property type="molecule type" value="Genomic_DNA"/>
</dbReference>
<gene>
    <name evidence="2" type="ORF">GUJ93_ZPchr0003g17018</name>
</gene>
<feature type="compositionally biased region" description="Low complexity" evidence="1">
    <location>
        <begin position="8"/>
        <end position="19"/>
    </location>
</feature>
<evidence type="ECO:0000256" key="1">
    <source>
        <dbReference type="SAM" id="MobiDB-lite"/>
    </source>
</evidence>
<feature type="region of interest" description="Disordered" evidence="1">
    <location>
        <begin position="1"/>
        <end position="44"/>
    </location>
</feature>
<accession>A0A8J5VXI1</accession>
<proteinExistence type="predicted"/>
<dbReference type="Proteomes" id="UP000729402">
    <property type="component" value="Unassembled WGS sequence"/>
</dbReference>